<dbReference type="VEuPathDB" id="FungiDB:PV07_09332"/>
<keyword evidence="2" id="KW-1185">Reference proteome</keyword>
<protein>
    <recommendedName>
        <fullName evidence="3">Fe2OG dioxygenase domain-containing protein</fullName>
    </recommendedName>
</protein>
<dbReference type="RefSeq" id="XP_016246435.1">
    <property type="nucleotide sequence ID" value="XM_016396579.1"/>
</dbReference>
<proteinExistence type="predicted"/>
<dbReference type="PANTHER" id="PTHR41677:SF1">
    <property type="entry name" value="FE2OG DIOXYGENASE DOMAIN-CONTAINING PROTEIN"/>
    <property type="match status" value="1"/>
</dbReference>
<accession>A0A0D2CRH7</accession>
<dbReference type="STRING" id="569365.A0A0D2CRH7"/>
<dbReference type="GeneID" id="27348526"/>
<organism evidence="1 2">
    <name type="scientific">Cladophialophora immunda</name>
    <dbReference type="NCBI Taxonomy" id="569365"/>
    <lineage>
        <taxon>Eukaryota</taxon>
        <taxon>Fungi</taxon>
        <taxon>Dikarya</taxon>
        <taxon>Ascomycota</taxon>
        <taxon>Pezizomycotina</taxon>
        <taxon>Eurotiomycetes</taxon>
        <taxon>Chaetothyriomycetidae</taxon>
        <taxon>Chaetothyriales</taxon>
        <taxon>Herpotrichiellaceae</taxon>
        <taxon>Cladophialophora</taxon>
    </lineage>
</organism>
<dbReference type="EMBL" id="KN847044">
    <property type="protein sequence ID" value="KIW26219.1"/>
    <property type="molecule type" value="Genomic_DNA"/>
</dbReference>
<dbReference type="HOGENOM" id="CLU_045155_0_0_1"/>
<evidence type="ECO:0008006" key="3">
    <source>
        <dbReference type="Google" id="ProtNLM"/>
    </source>
</evidence>
<sequence>MTTTTMTASAPQAPPKIYHLVSTLQTTRPRGQLPQSLLDEARSVRKEPFDPQKHVAYEPPAKIHSMKDIGLEGQGISPNAVTDPFPLFTQDAIKQMRAEIFSEDVLENCQYSSPFVSRTVRGMGPVRAPFTYDAWRSKEVLDRVSEVAGIELVPVMNTEISAVNIAVNESGATADTASNERKDDGLPAFAWHYDSYPFVCVTMLSDCTGMVGGETALKTGTGEIMKVRGPAMGTAVVMQGRYINHQALKALGGRERISMITSFRPKSPFVRDESVLTGVRGISNLDELYSEYTQYRLEILEERVRDRLKAERRRVVERKPFATRHVKQFLSEQKAFLESMLNELVE</sequence>
<evidence type="ECO:0000313" key="1">
    <source>
        <dbReference type="EMBL" id="KIW26219.1"/>
    </source>
</evidence>
<dbReference type="Proteomes" id="UP000054466">
    <property type="component" value="Unassembled WGS sequence"/>
</dbReference>
<evidence type="ECO:0000313" key="2">
    <source>
        <dbReference type="Proteomes" id="UP000054466"/>
    </source>
</evidence>
<dbReference type="AlphaFoldDB" id="A0A0D2CRH7"/>
<gene>
    <name evidence="1" type="ORF">PV07_09332</name>
</gene>
<dbReference type="PANTHER" id="PTHR41677">
    <property type="entry name" value="YALI0B19030P"/>
    <property type="match status" value="1"/>
</dbReference>
<dbReference type="OrthoDB" id="10256055at2759"/>
<reference evidence="1 2" key="1">
    <citation type="submission" date="2015-01" db="EMBL/GenBank/DDBJ databases">
        <title>The Genome Sequence of Cladophialophora immunda CBS83496.</title>
        <authorList>
            <consortium name="The Broad Institute Genomics Platform"/>
            <person name="Cuomo C."/>
            <person name="de Hoog S."/>
            <person name="Gorbushina A."/>
            <person name="Stielow B."/>
            <person name="Teixiera M."/>
            <person name="Abouelleil A."/>
            <person name="Chapman S.B."/>
            <person name="Priest M."/>
            <person name="Young S.K."/>
            <person name="Wortman J."/>
            <person name="Nusbaum C."/>
            <person name="Birren B."/>
        </authorList>
    </citation>
    <scope>NUCLEOTIDE SEQUENCE [LARGE SCALE GENOMIC DNA]</scope>
    <source>
        <strain evidence="1 2">CBS 83496</strain>
    </source>
</reference>
<name>A0A0D2CRH7_9EURO</name>